<dbReference type="SUPFAM" id="SSF53448">
    <property type="entry name" value="Nucleotide-diphospho-sugar transferases"/>
    <property type="match status" value="1"/>
</dbReference>
<feature type="domain" description="Glycosyltransferase 2-like" evidence="3">
    <location>
        <begin position="7"/>
        <end position="116"/>
    </location>
</feature>
<feature type="transmembrane region" description="Helical" evidence="2">
    <location>
        <begin position="278"/>
        <end position="299"/>
    </location>
</feature>
<dbReference type="Gene3D" id="3.90.550.10">
    <property type="entry name" value="Spore Coat Polysaccharide Biosynthesis Protein SpsA, Chain A"/>
    <property type="match status" value="1"/>
</dbReference>
<keyword evidence="2" id="KW-1133">Transmembrane helix</keyword>
<dbReference type="Pfam" id="PF00535">
    <property type="entry name" value="Glycos_transf_2"/>
    <property type="match status" value="1"/>
</dbReference>
<dbReference type="PANTHER" id="PTHR22916">
    <property type="entry name" value="GLYCOSYLTRANSFERASE"/>
    <property type="match status" value="1"/>
</dbReference>
<keyword evidence="1" id="KW-0997">Cell inner membrane</keyword>
<dbReference type="GO" id="GO:0016758">
    <property type="term" value="F:hexosyltransferase activity"/>
    <property type="evidence" value="ECO:0007669"/>
    <property type="project" value="UniProtKB-ARBA"/>
</dbReference>
<dbReference type="STRING" id="53406.SAMN05421553_2665"/>
<dbReference type="InterPro" id="IPR001173">
    <property type="entry name" value="Glyco_trans_2-like"/>
</dbReference>
<dbReference type="Proteomes" id="UP000242849">
    <property type="component" value="Unassembled WGS sequence"/>
</dbReference>
<keyword evidence="2" id="KW-0472">Membrane</keyword>
<evidence type="ECO:0000313" key="4">
    <source>
        <dbReference type="EMBL" id="SED44179.1"/>
    </source>
</evidence>
<keyword evidence="5" id="KW-1185">Reference proteome</keyword>
<reference evidence="5" key="1">
    <citation type="submission" date="2016-10" db="EMBL/GenBank/DDBJ databases">
        <authorList>
            <person name="Varghese N."/>
            <person name="Submissions S."/>
        </authorList>
    </citation>
    <scope>NUCLEOTIDE SEQUENCE [LARGE SCALE GENOMIC DNA]</scope>
    <source>
        <strain evidence="5">DSM 12111</strain>
    </source>
</reference>
<evidence type="ECO:0000313" key="5">
    <source>
        <dbReference type="Proteomes" id="UP000242849"/>
    </source>
</evidence>
<name>A0A1H5AP49_PSEAG</name>
<keyword evidence="4" id="KW-0808">Transferase</keyword>
<organism evidence="4 5">
    <name type="scientific">Pseudomonas anguilliseptica</name>
    <dbReference type="NCBI Taxonomy" id="53406"/>
    <lineage>
        <taxon>Bacteria</taxon>
        <taxon>Pseudomonadati</taxon>
        <taxon>Pseudomonadota</taxon>
        <taxon>Gammaproteobacteria</taxon>
        <taxon>Pseudomonadales</taxon>
        <taxon>Pseudomonadaceae</taxon>
        <taxon>Pseudomonas</taxon>
    </lineage>
</organism>
<evidence type="ECO:0000256" key="2">
    <source>
        <dbReference type="SAM" id="Phobius"/>
    </source>
</evidence>
<dbReference type="OrthoDB" id="9802649at2"/>
<dbReference type="EMBL" id="FNSC01000001">
    <property type="protein sequence ID" value="SED44179.1"/>
    <property type="molecule type" value="Genomic_DNA"/>
</dbReference>
<proteinExistence type="predicted"/>
<dbReference type="InterPro" id="IPR029044">
    <property type="entry name" value="Nucleotide-diphossugar_trans"/>
</dbReference>
<dbReference type="AlphaFoldDB" id="A0A1H5AP49"/>
<evidence type="ECO:0000259" key="3">
    <source>
        <dbReference type="Pfam" id="PF00535"/>
    </source>
</evidence>
<protein>
    <submittedName>
        <fullName evidence="4">Glycosyltransferase involved in cell wall bisynthesis</fullName>
    </submittedName>
</protein>
<accession>A0A1H5AP49</accession>
<sequence length="317" mass="35577">MTSPLVSICISTYNHERYIARCLESVVAQLSPGEIEVLVGDDGSTDGTREIVSTYARTWQGIVTPVFNEKNLGPSGNLSNLIALAKGRYIAHLDGDDYWLPGKLNEQLAMLDKYPLMPAVACNALVISDDGNPLGLFTDYPKKDIGLDDLVGRGNFLCHSSILYRATYKARLLEVPVPYIDYMLLIRLAMAGKIGYLHAPFVAYRWNSSTSMRTAMRGLVHENFWQALKYAAAGGVCRTAQQAAVARFFEQVLVANLMHGKIYAAWSWAQRLHKESPVPVTCALLLGVLRVPLSLWRYLRKRHDSRRFMKASVFYRR</sequence>
<evidence type="ECO:0000256" key="1">
    <source>
        <dbReference type="ARBA" id="ARBA00022519"/>
    </source>
</evidence>
<keyword evidence="2" id="KW-0812">Transmembrane</keyword>
<keyword evidence="1" id="KW-1003">Cell membrane</keyword>
<dbReference type="RefSeq" id="WP_090381771.1">
    <property type="nucleotide sequence ID" value="NZ_CP156749.1"/>
</dbReference>
<gene>
    <name evidence="4" type="ORF">SAMN05421553_2665</name>
</gene>